<protein>
    <recommendedName>
        <fullName evidence="3">ATP-grasp domain-containing protein</fullName>
    </recommendedName>
</protein>
<evidence type="ECO:0008006" key="3">
    <source>
        <dbReference type="Google" id="ProtNLM"/>
    </source>
</evidence>
<reference evidence="1 2" key="1">
    <citation type="journal article" date="2018" name="Genome Announc.">
        <title>Ignatzschineria cameli sp. nov., isolated from necrotic foot tissue of dromedaries (Camelus dromedarius) and associated maggots (Wohlfahrtia species) in Dubai.</title>
        <authorList>
            <person name="Tsang C.C."/>
            <person name="Tang J.Y."/>
            <person name="Fong J.Y."/>
            <person name="Kinne J."/>
            <person name="Lee H.H."/>
            <person name="Joseph M."/>
            <person name="Jose S."/>
            <person name="Schuster R.K."/>
            <person name="Tang Y."/>
            <person name="Sivakumar S."/>
            <person name="Chen J.H."/>
            <person name="Teng J.L."/>
            <person name="Lau S.K."/>
            <person name="Wernery U."/>
            <person name="Woo P.C."/>
        </authorList>
    </citation>
    <scope>NUCLEOTIDE SEQUENCE [LARGE SCALE GENOMIC DNA]</scope>
    <source>
        <strain evidence="1 2">KCTC 22643</strain>
    </source>
</reference>
<dbReference type="EMBL" id="QEWR01000005">
    <property type="protein sequence ID" value="PWD82447.1"/>
    <property type="molecule type" value="Genomic_DNA"/>
</dbReference>
<dbReference type="RefSeq" id="WP_109236731.1">
    <property type="nucleotide sequence ID" value="NZ_BMXZ01000002.1"/>
</dbReference>
<gene>
    <name evidence="1" type="ORF">DC082_09240</name>
</gene>
<evidence type="ECO:0000313" key="1">
    <source>
        <dbReference type="EMBL" id="PWD82447.1"/>
    </source>
</evidence>
<dbReference type="SUPFAM" id="SSF56059">
    <property type="entry name" value="Glutathione synthetase ATP-binding domain-like"/>
    <property type="match status" value="1"/>
</dbReference>
<keyword evidence="2" id="KW-1185">Reference proteome</keyword>
<sequence>MDQKLNVALNSLLEKSIKNRDYREAFEVGSYLLQQKVLVEKNLKWLMTAAMHTGNRKTLLDLFLDKEKNEGLISLEKGLVASLFYQLKDEEKCAEYALQYSRENVISKSREGKLKVLVLQTFASGSFNFNAQRQSFHMPDGHNNLMSVLDKDIQKIILRVDDVDVALNELKRQKISVDVIYNSITDPERCNVALCKATAICVAFPNVPVINHPNDILATSRDNNYQRFNGIPHILYPKNIRLENVNKNCHDLIRDAVEKHQLKFPLIVRLSGYQGGKNMHLIESIDQHDFSDFETIVSQIPKDIYLIEYIDVSFKDDRLPDVSLFPKYRAFFVAGKLYPIHLFIAGNDFNVHLDNSETLIKENPWLIELEKQFCDSPEAVVGEFNWSVIETLLQKSGLDYVGVDFALSQDFDRPEVVIFEINAAMRNWMKSDRALKHVRVAWEKVTRKMHIFMCDQAKIPTWSFVLS</sequence>
<dbReference type="AlphaFoldDB" id="A0A2U2AII2"/>
<accession>A0A2U2AII2</accession>
<name>A0A2U2AII2_9GAMM</name>
<evidence type="ECO:0000313" key="2">
    <source>
        <dbReference type="Proteomes" id="UP000244948"/>
    </source>
</evidence>
<comment type="caution">
    <text evidence="1">The sequence shown here is derived from an EMBL/GenBank/DDBJ whole genome shotgun (WGS) entry which is preliminary data.</text>
</comment>
<proteinExistence type="predicted"/>
<organism evidence="1 2">
    <name type="scientific">Ignatzschineria indica</name>
    <dbReference type="NCBI Taxonomy" id="472583"/>
    <lineage>
        <taxon>Bacteria</taxon>
        <taxon>Pseudomonadati</taxon>
        <taxon>Pseudomonadota</taxon>
        <taxon>Gammaproteobacteria</taxon>
        <taxon>Cardiobacteriales</taxon>
        <taxon>Ignatzschineriaceae</taxon>
        <taxon>Ignatzschineria</taxon>
    </lineage>
</organism>
<dbReference type="Proteomes" id="UP000244948">
    <property type="component" value="Unassembled WGS sequence"/>
</dbReference>